<evidence type="ECO:0000256" key="2">
    <source>
        <dbReference type="ARBA" id="ARBA00010489"/>
    </source>
</evidence>
<dbReference type="InterPro" id="IPR047021">
    <property type="entry name" value="REXO1/3/4-like"/>
</dbReference>
<dbReference type="InterPro" id="IPR013520">
    <property type="entry name" value="Ribonucl_H"/>
</dbReference>
<evidence type="ECO:0000256" key="6">
    <source>
        <dbReference type="ARBA" id="ARBA00022801"/>
    </source>
</evidence>
<dbReference type="EMBL" id="JAXLQG010000005">
    <property type="protein sequence ID" value="KAK5539647.1"/>
    <property type="molecule type" value="Genomic_DNA"/>
</dbReference>
<feature type="compositionally biased region" description="Basic and acidic residues" evidence="10">
    <location>
        <begin position="286"/>
        <end position="299"/>
    </location>
</feature>
<evidence type="ECO:0000259" key="11">
    <source>
        <dbReference type="SMART" id="SM00479"/>
    </source>
</evidence>
<dbReference type="PANTHER" id="PTHR12801:SF45">
    <property type="entry name" value="RNA EXONUCLEASE 4"/>
    <property type="match status" value="1"/>
</dbReference>
<dbReference type="GO" id="GO:0008408">
    <property type="term" value="F:3'-5' exonuclease activity"/>
    <property type="evidence" value="ECO:0007669"/>
    <property type="project" value="InterPro"/>
</dbReference>
<keyword evidence="4" id="KW-0698">rRNA processing</keyword>
<comment type="similarity">
    <text evidence="2">Belongs to the REXO4 family.</text>
</comment>
<evidence type="ECO:0000313" key="13">
    <source>
        <dbReference type="Proteomes" id="UP001345827"/>
    </source>
</evidence>
<reference evidence="12 13" key="1">
    <citation type="submission" date="2023-06" db="EMBL/GenBank/DDBJ databases">
        <title>Black Yeasts Isolated from many extreme environments.</title>
        <authorList>
            <person name="Coleine C."/>
            <person name="Stajich J.E."/>
            <person name="Selbmann L."/>
        </authorList>
    </citation>
    <scope>NUCLEOTIDE SEQUENCE [LARGE SCALE GENOMIC DNA]</scope>
    <source>
        <strain evidence="12 13">CCFEE 5887</strain>
    </source>
</reference>
<feature type="compositionally biased region" description="Basic residues" evidence="10">
    <location>
        <begin position="300"/>
        <end position="312"/>
    </location>
</feature>
<name>A0AAV9QDN4_9PEZI</name>
<feature type="region of interest" description="Disordered" evidence="10">
    <location>
        <begin position="1"/>
        <end position="93"/>
    </location>
</feature>
<evidence type="ECO:0000256" key="9">
    <source>
        <dbReference type="ARBA" id="ARBA00025599"/>
    </source>
</evidence>
<dbReference type="CDD" id="cd06144">
    <property type="entry name" value="REX4_like"/>
    <property type="match status" value="1"/>
</dbReference>
<feature type="domain" description="Exonuclease" evidence="11">
    <location>
        <begin position="111"/>
        <end position="274"/>
    </location>
</feature>
<sequence>MDLTNLSSNWKKLQTTLKKPGPIQSSPKFGDQNGLKRKREQLKITPVKPSSLPRKKPRTRKAMAPDGTVTKEKASIEDLETSDTGVRPRPADHAASDRINAGLCTTVEIGRYVAIDCEMVGVGPYPDRESALARVSIVNYNGDQVYDSYVLPQETVTDWRTFVSGVEPKHMKYARSFQEVQADVADIIKGRILIGHHISHDLGALKFSHPQRDIRDTARHSAYKRMQGGTGYPRLKVLASELLGFEIQDGEHSSIEDARATMMLFRRDKAAFEREHAKRWPAKPPPEPRENTEEQEKVRNPKKKKKKKKSKK</sequence>
<keyword evidence="6" id="KW-0378">Hydrolase</keyword>
<evidence type="ECO:0000313" key="12">
    <source>
        <dbReference type="EMBL" id="KAK5539647.1"/>
    </source>
</evidence>
<dbReference type="PANTHER" id="PTHR12801">
    <property type="entry name" value="RNA EXONUCLEASE REXO1 / RECO3 FAMILY MEMBER-RELATED"/>
    <property type="match status" value="1"/>
</dbReference>
<protein>
    <recommendedName>
        <fullName evidence="3">RNA exonuclease 4</fullName>
    </recommendedName>
</protein>
<evidence type="ECO:0000256" key="8">
    <source>
        <dbReference type="ARBA" id="ARBA00023242"/>
    </source>
</evidence>
<evidence type="ECO:0000256" key="4">
    <source>
        <dbReference type="ARBA" id="ARBA00022552"/>
    </source>
</evidence>
<dbReference type="Proteomes" id="UP001345827">
    <property type="component" value="Unassembled WGS sequence"/>
</dbReference>
<comment type="subcellular location">
    <subcellularLocation>
        <location evidence="1">Nucleus</location>
    </subcellularLocation>
</comment>
<dbReference type="Pfam" id="PF00929">
    <property type="entry name" value="RNase_T"/>
    <property type="match status" value="1"/>
</dbReference>
<dbReference type="GO" id="GO:0000027">
    <property type="term" value="P:ribosomal large subunit assembly"/>
    <property type="evidence" value="ECO:0007669"/>
    <property type="project" value="TreeGrafter"/>
</dbReference>
<keyword evidence="7 12" id="KW-0269">Exonuclease</keyword>
<evidence type="ECO:0000256" key="3">
    <source>
        <dbReference type="ARBA" id="ARBA00016937"/>
    </source>
</evidence>
<feature type="compositionally biased region" description="Polar residues" evidence="10">
    <location>
        <begin position="1"/>
        <end position="27"/>
    </location>
</feature>
<keyword evidence="8" id="KW-0539">Nucleus</keyword>
<feature type="region of interest" description="Disordered" evidence="10">
    <location>
        <begin position="273"/>
        <end position="312"/>
    </location>
</feature>
<dbReference type="GO" id="GO:0006364">
    <property type="term" value="P:rRNA processing"/>
    <property type="evidence" value="ECO:0007669"/>
    <property type="project" value="UniProtKB-KW"/>
</dbReference>
<dbReference type="SUPFAM" id="SSF53098">
    <property type="entry name" value="Ribonuclease H-like"/>
    <property type="match status" value="1"/>
</dbReference>
<dbReference type="InterPro" id="IPR037431">
    <property type="entry name" value="REX4_DEDDh_dom"/>
</dbReference>
<dbReference type="FunFam" id="3.30.420.10:FF:000007">
    <property type="entry name" value="Interferon-stimulated exonuclease gene 20"/>
    <property type="match status" value="1"/>
</dbReference>
<organism evidence="12 13">
    <name type="scientific">Vermiconidia calcicola</name>
    <dbReference type="NCBI Taxonomy" id="1690605"/>
    <lineage>
        <taxon>Eukaryota</taxon>
        <taxon>Fungi</taxon>
        <taxon>Dikarya</taxon>
        <taxon>Ascomycota</taxon>
        <taxon>Pezizomycotina</taxon>
        <taxon>Dothideomycetes</taxon>
        <taxon>Dothideomycetidae</taxon>
        <taxon>Mycosphaerellales</taxon>
        <taxon>Extremaceae</taxon>
        <taxon>Vermiconidia</taxon>
    </lineage>
</organism>
<dbReference type="InterPro" id="IPR036397">
    <property type="entry name" value="RNaseH_sf"/>
</dbReference>
<accession>A0AAV9QDN4</accession>
<dbReference type="SMART" id="SM00479">
    <property type="entry name" value="EXOIII"/>
    <property type="match status" value="1"/>
</dbReference>
<proteinExistence type="inferred from homology"/>
<comment type="function">
    <text evidence="9">Exoribonuclease involved in ribosome biosynthesis. Involved in the processing of ITS1, the internal transcribed spacer localized between the 18S and 5.8S rRNAs.</text>
</comment>
<dbReference type="GO" id="GO:0005634">
    <property type="term" value="C:nucleus"/>
    <property type="evidence" value="ECO:0007669"/>
    <property type="project" value="UniProtKB-SubCell"/>
</dbReference>
<dbReference type="InterPro" id="IPR012337">
    <property type="entry name" value="RNaseH-like_sf"/>
</dbReference>
<evidence type="ECO:0000256" key="10">
    <source>
        <dbReference type="SAM" id="MobiDB-lite"/>
    </source>
</evidence>
<comment type="caution">
    <text evidence="12">The sequence shown here is derived from an EMBL/GenBank/DDBJ whole genome shotgun (WGS) entry which is preliminary data.</text>
</comment>
<evidence type="ECO:0000256" key="1">
    <source>
        <dbReference type="ARBA" id="ARBA00004123"/>
    </source>
</evidence>
<keyword evidence="13" id="KW-1185">Reference proteome</keyword>
<gene>
    <name evidence="12" type="primary">REX4</name>
    <name evidence="12" type="ORF">LTR25_003351</name>
</gene>
<evidence type="ECO:0000256" key="5">
    <source>
        <dbReference type="ARBA" id="ARBA00022722"/>
    </source>
</evidence>
<evidence type="ECO:0000256" key="7">
    <source>
        <dbReference type="ARBA" id="ARBA00022839"/>
    </source>
</evidence>
<keyword evidence="5" id="KW-0540">Nuclease</keyword>
<dbReference type="Gene3D" id="3.30.420.10">
    <property type="entry name" value="Ribonuclease H-like superfamily/Ribonuclease H"/>
    <property type="match status" value="1"/>
</dbReference>
<dbReference type="AlphaFoldDB" id="A0AAV9QDN4"/>
<dbReference type="GO" id="GO:0003676">
    <property type="term" value="F:nucleic acid binding"/>
    <property type="evidence" value="ECO:0007669"/>
    <property type="project" value="InterPro"/>
</dbReference>